<sequence>MTHPAPFPLRDGDGGTPEGERAAHDAGLWAETLIRQFPELLTELAPGRGSLREEPRAPGPAERAFRAARAHAERQEALLNEQQHGLAVPGHSAAPVRLYVSDAIRDITDGVVELEEAVLDRLGLGRPRRAPVQRRLLNIRALLGRVAGDPVLADHVRNEMRRLARRCARALGETEAVVRVGGRCPWCDSVSLRAFPERRAVLCVNPACRCTDPACDCVSDPAFRHLWPENAWWELMRAGGPDAVEIAARMSEGDVPGAGPASGQAARRTGVRR</sequence>
<evidence type="ECO:0000313" key="2">
    <source>
        <dbReference type="EMBL" id="WSB09716.1"/>
    </source>
</evidence>
<accession>A0ABZ1EZY7</accession>
<feature type="region of interest" description="Disordered" evidence="1">
    <location>
        <begin position="1"/>
        <end position="22"/>
    </location>
</feature>
<protein>
    <submittedName>
        <fullName evidence="2">Uncharacterized protein</fullName>
    </submittedName>
</protein>
<reference evidence="2 3" key="1">
    <citation type="submission" date="2022-10" db="EMBL/GenBank/DDBJ databases">
        <title>The complete genomes of actinobacterial strains from the NBC collection.</title>
        <authorList>
            <person name="Joergensen T.S."/>
            <person name="Alvarez Arevalo M."/>
            <person name="Sterndorff E.B."/>
            <person name="Faurdal D."/>
            <person name="Vuksanovic O."/>
            <person name="Mourched A.-S."/>
            <person name="Charusanti P."/>
            <person name="Shaw S."/>
            <person name="Blin K."/>
            <person name="Weber T."/>
        </authorList>
    </citation>
    <scope>NUCLEOTIDE SEQUENCE [LARGE SCALE GENOMIC DNA]</scope>
    <source>
        <strain evidence="2 3">NBC 01792</strain>
    </source>
</reference>
<dbReference type="EMBL" id="CP109083">
    <property type="protein sequence ID" value="WSB09716.1"/>
    <property type="molecule type" value="Genomic_DNA"/>
</dbReference>
<name>A0ABZ1EZY7_9ACTN</name>
<gene>
    <name evidence="2" type="ORF">OG849_22020</name>
</gene>
<dbReference type="RefSeq" id="WP_326704056.1">
    <property type="nucleotide sequence ID" value="NZ_CP109083.1"/>
</dbReference>
<feature type="region of interest" description="Disordered" evidence="1">
    <location>
        <begin position="252"/>
        <end position="273"/>
    </location>
</feature>
<proteinExistence type="predicted"/>
<feature type="compositionally biased region" description="Basic and acidic residues" evidence="1">
    <location>
        <begin position="10"/>
        <end position="22"/>
    </location>
</feature>
<evidence type="ECO:0000313" key="3">
    <source>
        <dbReference type="Proteomes" id="UP001356428"/>
    </source>
</evidence>
<dbReference type="Proteomes" id="UP001356428">
    <property type="component" value="Chromosome"/>
</dbReference>
<keyword evidence="3" id="KW-1185">Reference proteome</keyword>
<evidence type="ECO:0000256" key="1">
    <source>
        <dbReference type="SAM" id="MobiDB-lite"/>
    </source>
</evidence>
<organism evidence="2 3">
    <name type="scientific">Streptomyces cyaneofuscatus</name>
    <dbReference type="NCBI Taxonomy" id="66883"/>
    <lineage>
        <taxon>Bacteria</taxon>
        <taxon>Bacillati</taxon>
        <taxon>Actinomycetota</taxon>
        <taxon>Actinomycetes</taxon>
        <taxon>Kitasatosporales</taxon>
        <taxon>Streptomycetaceae</taxon>
        <taxon>Streptomyces</taxon>
    </lineage>
</organism>